<sequence length="27" mass="2753">MLLSKPGLDASRLVTGALLLADQLGSI</sequence>
<proteinExistence type="predicted"/>
<accession>A0A6A0AA49</accession>
<name>A0A6A0AA49_HAELA</name>
<evidence type="ECO:0000313" key="1">
    <source>
        <dbReference type="EMBL" id="GFH29649.1"/>
    </source>
</evidence>
<dbReference type="EMBL" id="BLLF01004456">
    <property type="protein sequence ID" value="GFH29649.1"/>
    <property type="molecule type" value="Genomic_DNA"/>
</dbReference>
<protein>
    <submittedName>
        <fullName evidence="1">Uncharacterized protein</fullName>
    </submittedName>
</protein>
<gene>
    <name evidence="1" type="ORF">HaLaN_28344</name>
</gene>
<comment type="caution">
    <text evidence="1">The sequence shown here is derived from an EMBL/GenBank/DDBJ whole genome shotgun (WGS) entry which is preliminary data.</text>
</comment>
<organism evidence="1 2">
    <name type="scientific">Haematococcus lacustris</name>
    <name type="common">Green alga</name>
    <name type="synonym">Haematococcus pluvialis</name>
    <dbReference type="NCBI Taxonomy" id="44745"/>
    <lineage>
        <taxon>Eukaryota</taxon>
        <taxon>Viridiplantae</taxon>
        <taxon>Chlorophyta</taxon>
        <taxon>core chlorophytes</taxon>
        <taxon>Chlorophyceae</taxon>
        <taxon>CS clade</taxon>
        <taxon>Chlamydomonadales</taxon>
        <taxon>Haematococcaceae</taxon>
        <taxon>Haematococcus</taxon>
    </lineage>
</organism>
<dbReference type="Proteomes" id="UP000485058">
    <property type="component" value="Unassembled WGS sequence"/>
</dbReference>
<reference evidence="1 2" key="1">
    <citation type="submission" date="2020-02" db="EMBL/GenBank/DDBJ databases">
        <title>Draft genome sequence of Haematococcus lacustris strain NIES-144.</title>
        <authorList>
            <person name="Morimoto D."/>
            <person name="Nakagawa S."/>
            <person name="Yoshida T."/>
            <person name="Sawayama S."/>
        </authorList>
    </citation>
    <scope>NUCLEOTIDE SEQUENCE [LARGE SCALE GENOMIC DNA]</scope>
    <source>
        <strain evidence="1 2">NIES-144</strain>
    </source>
</reference>
<evidence type="ECO:0000313" key="2">
    <source>
        <dbReference type="Proteomes" id="UP000485058"/>
    </source>
</evidence>
<keyword evidence="2" id="KW-1185">Reference proteome</keyword>
<dbReference type="AlphaFoldDB" id="A0A6A0AA49"/>